<feature type="active site" description="Proton acceptor" evidence="2">
    <location>
        <position position="190"/>
    </location>
</feature>
<dbReference type="EMBL" id="LT629734">
    <property type="protein sequence ID" value="SDS34737.1"/>
    <property type="molecule type" value="Genomic_DNA"/>
</dbReference>
<evidence type="ECO:0000313" key="5">
    <source>
        <dbReference type="EMBL" id="SDS34737.1"/>
    </source>
</evidence>
<dbReference type="GO" id="GO:0000271">
    <property type="term" value="P:polysaccharide biosynthetic process"/>
    <property type="evidence" value="ECO:0007669"/>
    <property type="project" value="TreeGrafter"/>
</dbReference>
<dbReference type="AlphaFoldDB" id="A0A1H1RG19"/>
<dbReference type="Gene3D" id="3.90.1150.10">
    <property type="entry name" value="Aspartate Aminotransferase, domain 1"/>
    <property type="match status" value="1"/>
</dbReference>
<dbReference type="CDD" id="cd00616">
    <property type="entry name" value="AHBA_syn"/>
    <property type="match status" value="1"/>
</dbReference>
<keyword evidence="6" id="KW-1185">Reference proteome</keyword>
<dbReference type="InterPro" id="IPR015421">
    <property type="entry name" value="PyrdxlP-dep_Trfase_major"/>
</dbReference>
<accession>A0A1H1RG19</accession>
<evidence type="ECO:0000313" key="6">
    <source>
        <dbReference type="Proteomes" id="UP000199649"/>
    </source>
</evidence>
<evidence type="ECO:0000256" key="2">
    <source>
        <dbReference type="PIRSR" id="PIRSR000390-1"/>
    </source>
</evidence>
<dbReference type="STRING" id="684552.SAMN04489719_2111"/>
<evidence type="ECO:0000256" key="1">
    <source>
        <dbReference type="ARBA" id="ARBA00001933"/>
    </source>
</evidence>
<dbReference type="PANTHER" id="PTHR30244:SF34">
    <property type="entry name" value="DTDP-4-AMINO-4,6-DIDEOXYGALACTOSE TRANSAMINASE"/>
    <property type="match status" value="1"/>
</dbReference>
<evidence type="ECO:0000256" key="3">
    <source>
        <dbReference type="PIRSR" id="PIRSR000390-2"/>
    </source>
</evidence>
<organism evidence="5 6">
    <name type="scientific">Agrococcus carbonis</name>
    <dbReference type="NCBI Taxonomy" id="684552"/>
    <lineage>
        <taxon>Bacteria</taxon>
        <taxon>Bacillati</taxon>
        <taxon>Actinomycetota</taxon>
        <taxon>Actinomycetes</taxon>
        <taxon>Micrococcales</taxon>
        <taxon>Microbacteriaceae</taxon>
        <taxon>Agrococcus</taxon>
    </lineage>
</organism>
<dbReference type="Proteomes" id="UP000199649">
    <property type="component" value="Chromosome I"/>
</dbReference>
<dbReference type="OrthoDB" id="9804264at2"/>
<dbReference type="GO" id="GO:0008483">
    <property type="term" value="F:transaminase activity"/>
    <property type="evidence" value="ECO:0007669"/>
    <property type="project" value="TreeGrafter"/>
</dbReference>
<dbReference type="InterPro" id="IPR015422">
    <property type="entry name" value="PyrdxlP-dep_Trfase_small"/>
</dbReference>
<dbReference type="PIRSF" id="PIRSF000390">
    <property type="entry name" value="PLP_StrS"/>
    <property type="match status" value="1"/>
</dbReference>
<gene>
    <name evidence="5" type="ORF">SAMN04489719_2111</name>
</gene>
<keyword evidence="3 4" id="KW-0663">Pyridoxal phosphate</keyword>
<name>A0A1H1RG19_9MICO</name>
<feature type="modified residue" description="N6-(pyridoxal phosphate)lysine" evidence="3">
    <location>
        <position position="190"/>
    </location>
</feature>
<dbReference type="InterPro" id="IPR015424">
    <property type="entry name" value="PyrdxlP-dep_Trfase"/>
</dbReference>
<protein>
    <submittedName>
        <fullName evidence="5">dTDP-4-amino-4,6-dideoxygalactose transaminase</fullName>
    </submittedName>
</protein>
<dbReference type="Gene3D" id="3.40.640.10">
    <property type="entry name" value="Type I PLP-dependent aspartate aminotransferase-like (Major domain)"/>
    <property type="match status" value="1"/>
</dbReference>
<dbReference type="GO" id="GO:0030170">
    <property type="term" value="F:pyridoxal phosphate binding"/>
    <property type="evidence" value="ECO:0007669"/>
    <property type="project" value="TreeGrafter"/>
</dbReference>
<dbReference type="Pfam" id="PF01041">
    <property type="entry name" value="DegT_DnrJ_EryC1"/>
    <property type="match status" value="1"/>
</dbReference>
<proteinExistence type="inferred from homology"/>
<dbReference type="InterPro" id="IPR000653">
    <property type="entry name" value="DegT/StrS_aminotransferase"/>
</dbReference>
<comment type="similarity">
    <text evidence="4">Belongs to the DegT/DnrJ/EryC1 family.</text>
</comment>
<dbReference type="RefSeq" id="WP_092666966.1">
    <property type="nucleotide sequence ID" value="NZ_LT629734.1"/>
</dbReference>
<comment type="cofactor">
    <cofactor evidence="1">
        <name>pyridoxal 5'-phosphate</name>
        <dbReference type="ChEBI" id="CHEBI:597326"/>
    </cofactor>
</comment>
<dbReference type="SUPFAM" id="SSF53383">
    <property type="entry name" value="PLP-dependent transferases"/>
    <property type="match status" value="1"/>
</dbReference>
<sequence length="381" mass="39715">MSERIHLSAPDVGAAELAAIVAAFDSGWIAPLGPDVDAFERELADRVGVAHAVALASGTAALHLGLLGMGARPGTAVVTSTMTFAATANAICYTGAEPVFVDCDPVTGNLDPTLLEAALRELQRDGVDVAAIVPVDLLGRAADYSAILPIARRFGLAVLSDAAESLGASHGGRRAGSLADASVFSFNGNKIATTSGGGMLLSDDAALIARARHLATQAREPARHYEHAEIGFNYRLSNLLAAMGRAQLARLDAMIARRRAIRERYRAFVAEAPGIALFQGEGDAEDNCWLTAILLDAAGPTPTALAEALDRRGIEARPLWKPMHRQPAFRGRRAFLSGAADRLFSRGLALPSGSALDDAAVDRVLDALSAALAHHATGAHA</sequence>
<evidence type="ECO:0000256" key="4">
    <source>
        <dbReference type="RuleBase" id="RU004508"/>
    </source>
</evidence>
<reference evidence="6" key="1">
    <citation type="submission" date="2016-10" db="EMBL/GenBank/DDBJ databases">
        <authorList>
            <person name="Varghese N."/>
            <person name="Submissions S."/>
        </authorList>
    </citation>
    <scope>NUCLEOTIDE SEQUENCE [LARGE SCALE GENOMIC DNA]</scope>
    <source>
        <strain evidence="6">DSM 22965</strain>
    </source>
</reference>
<dbReference type="PANTHER" id="PTHR30244">
    <property type="entry name" value="TRANSAMINASE"/>
    <property type="match status" value="1"/>
</dbReference>